<evidence type="ECO:0000256" key="1">
    <source>
        <dbReference type="PIRNR" id="PIRNR037226"/>
    </source>
</evidence>
<name>A0A9D2PSE1_9FIRM</name>
<dbReference type="InterPro" id="IPR052030">
    <property type="entry name" value="Peptidase_M20/M20A_hydrolases"/>
</dbReference>
<dbReference type="PANTHER" id="PTHR30575">
    <property type="entry name" value="PEPTIDASE M20"/>
    <property type="match status" value="1"/>
</dbReference>
<gene>
    <name evidence="3" type="ORF">H9931_06695</name>
</gene>
<evidence type="ECO:0000313" key="3">
    <source>
        <dbReference type="EMBL" id="HJC66397.1"/>
    </source>
</evidence>
<dbReference type="EMBL" id="DWWB01000033">
    <property type="protein sequence ID" value="HJC66397.1"/>
    <property type="molecule type" value="Genomic_DNA"/>
</dbReference>
<dbReference type="InterPro" id="IPR017144">
    <property type="entry name" value="Xaa-Arg_dipeptidase"/>
</dbReference>
<dbReference type="InterPro" id="IPR011650">
    <property type="entry name" value="Peptidase_M20_dimer"/>
</dbReference>
<dbReference type="GO" id="GO:0071713">
    <property type="term" value="F:para-aminobenzoyl-glutamate hydrolase activity"/>
    <property type="evidence" value="ECO:0007669"/>
    <property type="project" value="TreeGrafter"/>
</dbReference>
<dbReference type="GO" id="GO:0046657">
    <property type="term" value="P:folic acid catabolic process"/>
    <property type="evidence" value="ECO:0007669"/>
    <property type="project" value="TreeGrafter"/>
</dbReference>
<dbReference type="InterPro" id="IPR002933">
    <property type="entry name" value="Peptidase_M20"/>
</dbReference>
<dbReference type="GO" id="GO:0005737">
    <property type="term" value="C:cytoplasm"/>
    <property type="evidence" value="ECO:0007669"/>
    <property type="project" value="TreeGrafter"/>
</dbReference>
<comment type="similarity">
    <text evidence="1">Belongs to the peptidase M20A family.</text>
</comment>
<proteinExistence type="inferred from homology"/>
<dbReference type="SUPFAM" id="SSF53187">
    <property type="entry name" value="Zn-dependent exopeptidases"/>
    <property type="match status" value="1"/>
</dbReference>
<dbReference type="Pfam" id="PF01546">
    <property type="entry name" value="Peptidase_M20"/>
    <property type="match status" value="1"/>
</dbReference>
<dbReference type="Gene3D" id="3.40.630.10">
    <property type="entry name" value="Zn peptidases"/>
    <property type="match status" value="1"/>
</dbReference>
<dbReference type="InterPro" id="IPR036264">
    <property type="entry name" value="Bact_exopeptidase_dim_dom"/>
</dbReference>
<reference evidence="3" key="2">
    <citation type="submission" date="2021-04" db="EMBL/GenBank/DDBJ databases">
        <authorList>
            <person name="Gilroy R."/>
        </authorList>
    </citation>
    <scope>NUCLEOTIDE SEQUENCE</scope>
    <source>
        <strain evidence="3">CHK198-12963</strain>
    </source>
</reference>
<dbReference type="PIRSF" id="PIRSF037226">
    <property type="entry name" value="Amidohydrolase_ACY1L2_prd"/>
    <property type="match status" value="1"/>
</dbReference>
<dbReference type="SUPFAM" id="SSF55031">
    <property type="entry name" value="Bacterial exopeptidase dimerisation domain"/>
    <property type="match status" value="1"/>
</dbReference>
<organism evidence="3 4">
    <name type="scientific">Candidatus Enterocloster excrementigallinarum</name>
    <dbReference type="NCBI Taxonomy" id="2838558"/>
    <lineage>
        <taxon>Bacteria</taxon>
        <taxon>Bacillati</taxon>
        <taxon>Bacillota</taxon>
        <taxon>Clostridia</taxon>
        <taxon>Lachnospirales</taxon>
        <taxon>Lachnospiraceae</taxon>
        <taxon>Enterocloster</taxon>
    </lineage>
</organism>
<dbReference type="PANTHER" id="PTHR30575:SF0">
    <property type="entry name" value="XAA-ARG DIPEPTIDASE"/>
    <property type="match status" value="1"/>
</dbReference>
<dbReference type="InterPro" id="IPR017439">
    <property type="entry name" value="Amidohydrolase"/>
</dbReference>
<dbReference type="Gene3D" id="3.30.70.360">
    <property type="match status" value="1"/>
</dbReference>
<reference evidence="3" key="1">
    <citation type="journal article" date="2021" name="PeerJ">
        <title>Extensive microbial diversity within the chicken gut microbiome revealed by metagenomics and culture.</title>
        <authorList>
            <person name="Gilroy R."/>
            <person name="Ravi A."/>
            <person name="Getino M."/>
            <person name="Pursley I."/>
            <person name="Horton D.L."/>
            <person name="Alikhan N.F."/>
            <person name="Baker D."/>
            <person name="Gharbi K."/>
            <person name="Hall N."/>
            <person name="Watson M."/>
            <person name="Adriaenssens E.M."/>
            <person name="Foster-Nyarko E."/>
            <person name="Jarju S."/>
            <person name="Secka A."/>
            <person name="Antonio M."/>
            <person name="Oren A."/>
            <person name="Chaudhuri R.R."/>
            <person name="La Ragione R."/>
            <person name="Hildebrand F."/>
            <person name="Pallen M.J."/>
        </authorList>
    </citation>
    <scope>NUCLEOTIDE SEQUENCE</scope>
    <source>
        <strain evidence="3">CHK198-12963</strain>
    </source>
</reference>
<dbReference type="Pfam" id="PF07687">
    <property type="entry name" value="M20_dimer"/>
    <property type="match status" value="1"/>
</dbReference>
<dbReference type="NCBIfam" id="TIGR01891">
    <property type="entry name" value="amidohydrolases"/>
    <property type="match status" value="1"/>
</dbReference>
<dbReference type="GO" id="GO:0016805">
    <property type="term" value="F:dipeptidase activity"/>
    <property type="evidence" value="ECO:0007669"/>
    <property type="project" value="InterPro"/>
</dbReference>
<dbReference type="CDD" id="cd03887">
    <property type="entry name" value="M20_Acy1L2"/>
    <property type="match status" value="1"/>
</dbReference>
<sequence length="385" mass="42016">MKEEIGLLLEKERERLCSMSDAIFDRPEMAFEEVFASGLLEDYLEEKGFQVKRGLGSLPTAFRAEYQQGEGGPAIGLLCEYDALPQGHACGHQMQGPAIVGAAFVLKELLKEAPYKLIVYGTPAEEGKGGKVTMLEEGYLQDMDVALMMHGGPATQTDIHSMAKVSAKVTFHGKSAHAALKPEAGRSALDALLLSFQGIEFMREHVKEDTRIHYTVTDAGGPCNVVPQTASGEFGIRSYDSGYLDELIRRFENIVKGAALMTETNGEIRYGKRIEGKIPVLKLNELLMENAAYYQAPNLQPDREKTGSTDFANVMYRIPGACIRVAFVAPGTSSHSQEYVDAGKSGEAHNAVLCGAKILAATAADLVMEPELLAKVREEFRSKKM</sequence>
<feature type="domain" description="Peptidase M20 dimerisation" evidence="2">
    <location>
        <begin position="165"/>
        <end position="257"/>
    </location>
</feature>
<dbReference type="Proteomes" id="UP000823863">
    <property type="component" value="Unassembled WGS sequence"/>
</dbReference>
<accession>A0A9D2PSE1</accession>
<protein>
    <recommendedName>
        <fullName evidence="1">Peptidase M20 domain-containing protein 2</fullName>
    </recommendedName>
</protein>
<dbReference type="FunFam" id="3.30.70.360:FF:000004">
    <property type="entry name" value="Peptidase M20 domain-containing protein 2"/>
    <property type="match status" value="1"/>
</dbReference>
<evidence type="ECO:0000259" key="2">
    <source>
        <dbReference type="Pfam" id="PF07687"/>
    </source>
</evidence>
<comment type="caution">
    <text evidence="3">The sequence shown here is derived from an EMBL/GenBank/DDBJ whole genome shotgun (WGS) entry which is preliminary data.</text>
</comment>
<dbReference type="AlphaFoldDB" id="A0A9D2PSE1"/>
<evidence type="ECO:0000313" key="4">
    <source>
        <dbReference type="Proteomes" id="UP000823863"/>
    </source>
</evidence>